<protein>
    <submittedName>
        <fullName evidence="1">Type VI secretion system lipoprotein TssJ</fullName>
    </submittedName>
</protein>
<dbReference type="Proteomes" id="UP001371218">
    <property type="component" value="Unassembled WGS sequence"/>
</dbReference>
<reference evidence="1 2" key="1">
    <citation type="submission" date="2024-04" db="EMBL/GenBank/DDBJ databases">
        <title>Novel species of the genus Ideonella isolated from streams.</title>
        <authorList>
            <person name="Lu H."/>
        </authorList>
    </citation>
    <scope>NUCLEOTIDE SEQUENCE [LARGE SCALE GENOMIC DNA]</scope>
    <source>
        <strain evidence="1 2">DXS29W</strain>
    </source>
</reference>
<dbReference type="Gene3D" id="2.60.40.4150">
    <property type="entry name" value="Type VI secretion system, lipoprotein SciN"/>
    <property type="match status" value="1"/>
</dbReference>
<name>A0ABU9BVN6_9BURK</name>
<dbReference type="PANTHER" id="PTHR37625">
    <property type="entry name" value="OUTER MEMBRANE LIPOPROTEIN-RELATED"/>
    <property type="match status" value="1"/>
</dbReference>
<dbReference type="NCBIfam" id="TIGR03352">
    <property type="entry name" value="VI_chp_3"/>
    <property type="match status" value="1"/>
</dbReference>
<sequence>MAMLLLSGCGSTQSGGAVDKALDLVGLQRPSTMPAPGSSESASKLAAAPSKVAIRLHAGEVLNTTVDGRSLSVVARIYKLRDRAAFEQASYDGLQDPRGSPNGAAASADWSRDVVDVKEVVLTPGQKFEVVETVPPEAPYVAVVAMFRAPAPQRWRFVFETKSVAQTGLTLGVHACALSVAAGQPVGAAPDALRLAGVRCS</sequence>
<comment type="caution">
    <text evidence="1">The sequence shown here is derived from an EMBL/GenBank/DDBJ whole genome shotgun (WGS) entry which is preliminary data.</text>
</comment>
<proteinExistence type="predicted"/>
<dbReference type="PANTHER" id="PTHR37625:SF4">
    <property type="entry name" value="OUTER MEMBRANE LIPOPROTEIN"/>
    <property type="match status" value="1"/>
</dbReference>
<keyword evidence="2" id="KW-1185">Reference proteome</keyword>
<gene>
    <name evidence="1" type="primary">tssJ</name>
    <name evidence="1" type="ORF">AACH06_17055</name>
</gene>
<dbReference type="RefSeq" id="WP_341426955.1">
    <property type="nucleotide sequence ID" value="NZ_JBBUTG010000011.1"/>
</dbReference>
<dbReference type="Pfam" id="PF12790">
    <property type="entry name" value="T6SS-SciN"/>
    <property type="match status" value="1"/>
</dbReference>
<keyword evidence="1" id="KW-0449">Lipoprotein</keyword>
<accession>A0ABU9BVN6</accession>
<evidence type="ECO:0000313" key="1">
    <source>
        <dbReference type="EMBL" id="MEK8032533.1"/>
    </source>
</evidence>
<organism evidence="1 2">
    <name type="scientific">Ideonella lacteola</name>
    <dbReference type="NCBI Taxonomy" id="2984193"/>
    <lineage>
        <taxon>Bacteria</taxon>
        <taxon>Pseudomonadati</taxon>
        <taxon>Pseudomonadota</taxon>
        <taxon>Betaproteobacteria</taxon>
        <taxon>Burkholderiales</taxon>
        <taxon>Sphaerotilaceae</taxon>
        <taxon>Ideonella</taxon>
    </lineage>
</organism>
<dbReference type="InterPro" id="IPR017734">
    <property type="entry name" value="T6SS_SciN"/>
</dbReference>
<dbReference type="EMBL" id="JBBUTG010000011">
    <property type="protein sequence ID" value="MEK8032533.1"/>
    <property type="molecule type" value="Genomic_DNA"/>
</dbReference>
<dbReference type="InterPro" id="IPR038706">
    <property type="entry name" value="Type_VI_SciN-like_sf"/>
</dbReference>
<evidence type="ECO:0000313" key="2">
    <source>
        <dbReference type="Proteomes" id="UP001371218"/>
    </source>
</evidence>